<dbReference type="EMBL" id="JAACXV010014299">
    <property type="protein sequence ID" value="KAF7268849.1"/>
    <property type="molecule type" value="Genomic_DNA"/>
</dbReference>
<name>A0A834HX08_RHYFE</name>
<dbReference type="OrthoDB" id="6767820at2759"/>
<organism evidence="1 2">
    <name type="scientific">Rhynchophorus ferrugineus</name>
    <name type="common">Red palm weevil</name>
    <name type="synonym">Curculio ferrugineus</name>
    <dbReference type="NCBI Taxonomy" id="354439"/>
    <lineage>
        <taxon>Eukaryota</taxon>
        <taxon>Metazoa</taxon>
        <taxon>Ecdysozoa</taxon>
        <taxon>Arthropoda</taxon>
        <taxon>Hexapoda</taxon>
        <taxon>Insecta</taxon>
        <taxon>Pterygota</taxon>
        <taxon>Neoptera</taxon>
        <taxon>Endopterygota</taxon>
        <taxon>Coleoptera</taxon>
        <taxon>Polyphaga</taxon>
        <taxon>Cucujiformia</taxon>
        <taxon>Curculionidae</taxon>
        <taxon>Dryophthorinae</taxon>
        <taxon>Rhynchophorus</taxon>
    </lineage>
</organism>
<reference evidence="1" key="1">
    <citation type="submission" date="2020-08" db="EMBL/GenBank/DDBJ databases">
        <title>Genome sequencing and assembly of the red palm weevil Rhynchophorus ferrugineus.</title>
        <authorList>
            <person name="Dias G.B."/>
            <person name="Bergman C.M."/>
            <person name="Manee M."/>
        </authorList>
    </citation>
    <scope>NUCLEOTIDE SEQUENCE</scope>
    <source>
        <strain evidence="1">AA-2017</strain>
        <tissue evidence="1">Whole larva</tissue>
    </source>
</reference>
<protein>
    <submittedName>
        <fullName evidence="1">Uncharacterized protein</fullName>
    </submittedName>
</protein>
<accession>A0A834HX08</accession>
<evidence type="ECO:0000313" key="2">
    <source>
        <dbReference type="Proteomes" id="UP000625711"/>
    </source>
</evidence>
<keyword evidence="2" id="KW-1185">Reference proteome</keyword>
<sequence>MSTEDGDRNGHQKRVVTDENIKKIHKMTLESRKLFWLSEPGGGGSFFLKKFQWLQSARRLSKILTMKDIMIFVITESKYF</sequence>
<dbReference type="AlphaFoldDB" id="A0A834HX08"/>
<evidence type="ECO:0000313" key="1">
    <source>
        <dbReference type="EMBL" id="KAF7268849.1"/>
    </source>
</evidence>
<dbReference type="Proteomes" id="UP000625711">
    <property type="component" value="Unassembled WGS sequence"/>
</dbReference>
<proteinExistence type="predicted"/>
<gene>
    <name evidence="1" type="ORF">GWI33_018071</name>
</gene>
<comment type="caution">
    <text evidence="1">The sequence shown here is derived from an EMBL/GenBank/DDBJ whole genome shotgun (WGS) entry which is preliminary data.</text>
</comment>